<comment type="similarity">
    <text evidence="1 7">Belongs to the glycosyltransferase 37 family.</text>
</comment>
<sequence>MRNLQIFGNLQMSEQFSEVRKYTKTATILFICLTSLVIFKFKNSKQNLFQSSSSNATSLEKFSHNFTTSMIHGYVNNASKPNNTNTNPINNRHDIFEELLSSGFDKNSCLSRYERSTYRKNQPYKPSPHLISKLRSYQTLHARCGPHSPSYRQSISKLSTNFSDTIPCKYLIWTPANGLGNRIVSITSAFLYALLESRVLLVEFETEMDDLFCDPFPNSTWVLPNDFPGKHHWAELPSFETVLNSGDAQFSPPIVHLNLQHGTGDPIIRHFHCNSSQFLAHVIPVLILRSDQYFTPSLFLIPSLIEELNKMFPQKGSVFHLLGNYLFNPSNDAWGLITRFYDAYLSKTDTKIGLQIRAFPPPDKKPPYDKIMSQILNCTLTNQILPSFATKKSVAKNQISKSSAVLVSSLYPQFSEQLRNMYWTKPTSTGDVIGVYQPSHEEYQKFGDNVHNMKAWAEIYLLSLCDVLVTSGQSTFGYVAHGLAGLNPWVLNKLDGSKARYPTCKRGISSEPCFHIAPKDDCHGHKTDNITTLKYYLRECEDLWWGIKLVND</sequence>
<dbReference type="Gene3D" id="3.40.50.11350">
    <property type="match status" value="1"/>
</dbReference>
<organism evidence="8 9">
    <name type="scientific">Saponaria officinalis</name>
    <name type="common">Common soapwort</name>
    <name type="synonym">Lychnis saponaria</name>
    <dbReference type="NCBI Taxonomy" id="3572"/>
    <lineage>
        <taxon>Eukaryota</taxon>
        <taxon>Viridiplantae</taxon>
        <taxon>Streptophyta</taxon>
        <taxon>Embryophyta</taxon>
        <taxon>Tracheophyta</taxon>
        <taxon>Spermatophyta</taxon>
        <taxon>Magnoliopsida</taxon>
        <taxon>eudicotyledons</taxon>
        <taxon>Gunneridae</taxon>
        <taxon>Pentapetalae</taxon>
        <taxon>Caryophyllales</taxon>
        <taxon>Caryophyllaceae</taxon>
        <taxon>Caryophylleae</taxon>
        <taxon>Saponaria</taxon>
    </lineage>
</organism>
<evidence type="ECO:0000256" key="5">
    <source>
        <dbReference type="ARBA" id="ARBA00023180"/>
    </source>
</evidence>
<comment type="function">
    <text evidence="7">May be involved in cell wall biosynthesis.</text>
</comment>
<dbReference type="InterPro" id="IPR004938">
    <property type="entry name" value="XG_FTase"/>
</dbReference>
<dbReference type="PANTHER" id="PTHR31889">
    <property type="entry name" value="FUCOSYLTRANSFERASE 2-RELATED"/>
    <property type="match status" value="1"/>
</dbReference>
<comment type="subcellular location">
    <subcellularLocation>
        <location evidence="7">Golgi apparatus</location>
        <location evidence="7">Golgi stack membrane</location>
        <topology evidence="7">Single-pass type II membrane protein</topology>
    </subcellularLocation>
</comment>
<reference evidence="8" key="1">
    <citation type="submission" date="2024-03" db="EMBL/GenBank/DDBJ databases">
        <title>WGS assembly of Saponaria officinalis var. Norfolk2.</title>
        <authorList>
            <person name="Jenkins J."/>
            <person name="Shu S."/>
            <person name="Grimwood J."/>
            <person name="Barry K."/>
            <person name="Goodstein D."/>
            <person name="Schmutz J."/>
            <person name="Leebens-Mack J."/>
            <person name="Osbourn A."/>
        </authorList>
    </citation>
    <scope>NUCLEOTIDE SEQUENCE [LARGE SCALE GENOMIC DNA]</scope>
    <source>
        <strain evidence="8">JIC</strain>
    </source>
</reference>
<keyword evidence="3 7" id="KW-0808">Transferase</keyword>
<keyword evidence="9" id="KW-1185">Reference proteome</keyword>
<dbReference type="GO" id="GO:0009969">
    <property type="term" value="P:xyloglucan biosynthetic process"/>
    <property type="evidence" value="ECO:0007669"/>
    <property type="project" value="TreeGrafter"/>
</dbReference>
<dbReference type="GO" id="GO:0008107">
    <property type="term" value="F:galactoside 2-alpha-L-fucosyltransferase activity"/>
    <property type="evidence" value="ECO:0007669"/>
    <property type="project" value="InterPro"/>
</dbReference>
<dbReference type="GO" id="GO:0032580">
    <property type="term" value="C:Golgi cisterna membrane"/>
    <property type="evidence" value="ECO:0007669"/>
    <property type="project" value="UniProtKB-SubCell"/>
</dbReference>
<evidence type="ECO:0000313" key="8">
    <source>
        <dbReference type="EMBL" id="KAK9668183.1"/>
    </source>
</evidence>
<dbReference type="EMBL" id="JBDFQZ010000013">
    <property type="protein sequence ID" value="KAK9668183.1"/>
    <property type="molecule type" value="Genomic_DNA"/>
</dbReference>
<dbReference type="PANTHER" id="PTHR31889:SF52">
    <property type="entry name" value="FUCOSYLTRANSFERASE"/>
    <property type="match status" value="1"/>
</dbReference>
<accession>A0AAW1GVV7</accession>
<keyword evidence="6 7" id="KW-0961">Cell wall biogenesis/degradation</keyword>
<dbReference type="GO" id="GO:0042546">
    <property type="term" value="P:cell wall biogenesis"/>
    <property type="evidence" value="ECO:0007669"/>
    <property type="project" value="InterPro"/>
</dbReference>
<dbReference type="Gene3D" id="3.40.50.11340">
    <property type="match status" value="1"/>
</dbReference>
<name>A0AAW1GVV7_SAPOF</name>
<evidence type="ECO:0000256" key="3">
    <source>
        <dbReference type="ARBA" id="ARBA00022679"/>
    </source>
</evidence>
<evidence type="ECO:0000256" key="7">
    <source>
        <dbReference type="RuleBase" id="RU367004"/>
    </source>
</evidence>
<dbReference type="FunFam" id="3.40.50.11340:FF:000005">
    <property type="entry name" value="Galactoside 2-alpha-L-fucosyltransferase"/>
    <property type="match status" value="1"/>
</dbReference>
<keyword evidence="5" id="KW-0325">Glycoprotein</keyword>
<evidence type="ECO:0000256" key="4">
    <source>
        <dbReference type="ARBA" id="ARBA00023034"/>
    </source>
</evidence>
<keyword evidence="2 7" id="KW-0328">Glycosyltransferase</keyword>
<evidence type="ECO:0000256" key="1">
    <source>
        <dbReference type="ARBA" id="ARBA00010481"/>
    </source>
</evidence>
<proteinExistence type="inferred from homology"/>
<dbReference type="Pfam" id="PF03254">
    <property type="entry name" value="XG_FTase"/>
    <property type="match status" value="1"/>
</dbReference>
<evidence type="ECO:0000313" key="9">
    <source>
        <dbReference type="Proteomes" id="UP001443914"/>
    </source>
</evidence>
<keyword evidence="4 7" id="KW-0333">Golgi apparatus</keyword>
<evidence type="ECO:0000256" key="2">
    <source>
        <dbReference type="ARBA" id="ARBA00022676"/>
    </source>
</evidence>
<dbReference type="EC" id="2.4.1.-" evidence="7"/>
<evidence type="ECO:0000256" key="6">
    <source>
        <dbReference type="ARBA" id="ARBA00023316"/>
    </source>
</evidence>
<protein>
    <recommendedName>
        <fullName evidence="7">Fucosyltransferase</fullName>
        <ecNumber evidence="7">2.4.1.-</ecNumber>
    </recommendedName>
</protein>
<dbReference type="GO" id="GO:0071555">
    <property type="term" value="P:cell wall organization"/>
    <property type="evidence" value="ECO:0007669"/>
    <property type="project" value="UniProtKB-UniRule"/>
</dbReference>
<comment type="caution">
    <text evidence="8">The sequence shown here is derived from an EMBL/GenBank/DDBJ whole genome shotgun (WGS) entry which is preliminary data.</text>
</comment>
<dbReference type="Proteomes" id="UP001443914">
    <property type="component" value="Unassembled WGS sequence"/>
</dbReference>
<dbReference type="AlphaFoldDB" id="A0AAW1GVV7"/>
<gene>
    <name evidence="8" type="ORF">RND81_13G039900</name>
</gene>